<evidence type="ECO:0000313" key="4">
    <source>
        <dbReference type="Proteomes" id="UP001595880"/>
    </source>
</evidence>
<accession>A0ABV8VSM1</accession>
<name>A0ABV8VSM1_9BACI</name>
<keyword evidence="4" id="KW-1185">Reference proteome</keyword>
<evidence type="ECO:0000256" key="2">
    <source>
        <dbReference type="SAM" id="Phobius"/>
    </source>
</evidence>
<comment type="caution">
    <text evidence="3">The sequence shown here is derived from an EMBL/GenBank/DDBJ whole genome shotgun (WGS) entry which is preliminary data.</text>
</comment>
<feature type="transmembrane region" description="Helical" evidence="2">
    <location>
        <begin position="6"/>
        <end position="23"/>
    </location>
</feature>
<dbReference type="Proteomes" id="UP001595880">
    <property type="component" value="Unassembled WGS sequence"/>
</dbReference>
<evidence type="ECO:0008006" key="5">
    <source>
        <dbReference type="Google" id="ProtNLM"/>
    </source>
</evidence>
<proteinExistence type="predicted"/>
<reference evidence="4" key="1">
    <citation type="journal article" date="2019" name="Int. J. Syst. Evol. Microbiol.">
        <title>The Global Catalogue of Microorganisms (GCM) 10K type strain sequencing project: providing services to taxonomists for standard genome sequencing and annotation.</title>
        <authorList>
            <consortium name="The Broad Institute Genomics Platform"/>
            <consortium name="The Broad Institute Genome Sequencing Center for Infectious Disease"/>
            <person name="Wu L."/>
            <person name="Ma J."/>
        </authorList>
    </citation>
    <scope>NUCLEOTIDE SEQUENCE [LARGE SCALE GENOMIC DNA]</scope>
    <source>
        <strain evidence="4">KACC 14058</strain>
    </source>
</reference>
<keyword evidence="2" id="KW-0472">Membrane</keyword>
<dbReference type="RefSeq" id="WP_390197243.1">
    <property type="nucleotide sequence ID" value="NZ_JBHSDV010000001.1"/>
</dbReference>
<feature type="coiled-coil region" evidence="1">
    <location>
        <begin position="41"/>
        <end position="72"/>
    </location>
</feature>
<protein>
    <recommendedName>
        <fullName evidence="5">Swarming motility protein SwrB</fullName>
    </recommendedName>
</protein>
<keyword evidence="2" id="KW-0812">Transmembrane</keyword>
<keyword evidence="1" id="KW-0175">Coiled coil</keyword>
<gene>
    <name evidence="3" type="ORF">ACFOZ1_06325</name>
</gene>
<organism evidence="3 4">
    <name type="scientific">Gracilibacillus marinus</name>
    <dbReference type="NCBI Taxonomy" id="630535"/>
    <lineage>
        <taxon>Bacteria</taxon>
        <taxon>Bacillati</taxon>
        <taxon>Bacillota</taxon>
        <taxon>Bacilli</taxon>
        <taxon>Bacillales</taxon>
        <taxon>Bacillaceae</taxon>
        <taxon>Gracilibacillus</taxon>
    </lineage>
</organism>
<evidence type="ECO:0000313" key="3">
    <source>
        <dbReference type="EMBL" id="MFC4387426.1"/>
    </source>
</evidence>
<evidence type="ECO:0000256" key="1">
    <source>
        <dbReference type="SAM" id="Coils"/>
    </source>
</evidence>
<keyword evidence="2" id="KW-1133">Transmembrane helix</keyword>
<dbReference type="EMBL" id="JBHSDV010000001">
    <property type="protein sequence ID" value="MFC4387426.1"/>
    <property type="molecule type" value="Genomic_DNA"/>
</dbReference>
<sequence>MIEILFLLSFLLHIITFIFIRHLKNKQKDLIDIEEKMTTQVEQMENSLALYLVELREENERFTEELEKVQNHTIKETSTSKKVETNKLNTEDSYTMYNPMSNIKDSEKVESSLESKVLYLFEKGLTSEEIAKQLNKGKTEIELILKFRQKNN</sequence>